<feature type="compositionally biased region" description="Polar residues" evidence="4">
    <location>
        <begin position="39"/>
        <end position="68"/>
    </location>
</feature>
<dbReference type="Proteomes" id="UP000195521">
    <property type="component" value="Unassembled WGS sequence"/>
</dbReference>
<dbReference type="EMBL" id="BDQF01000004">
    <property type="protein sequence ID" value="GAW79535.1"/>
    <property type="molecule type" value="Genomic_DNA"/>
</dbReference>
<dbReference type="GO" id="GO:0006508">
    <property type="term" value="P:proteolysis"/>
    <property type="evidence" value="ECO:0007669"/>
    <property type="project" value="InterPro"/>
</dbReference>
<dbReference type="GeneID" id="39746246"/>
<reference evidence="8" key="1">
    <citation type="submission" date="2017-04" db="EMBL/GenBank/DDBJ databases">
        <title>Plasmodium gonderi genome.</title>
        <authorList>
            <person name="Arisue N."/>
            <person name="Honma H."/>
            <person name="Kawai S."/>
            <person name="Tougan T."/>
            <person name="Tanabe K."/>
            <person name="Horii T."/>
        </authorList>
    </citation>
    <scope>NUCLEOTIDE SEQUENCE [LARGE SCALE GENOMIC DNA]</scope>
    <source>
        <strain evidence="8">ATCC 30045</strain>
    </source>
</reference>
<keyword evidence="8" id="KW-1185">Reference proteome</keyword>
<dbReference type="PANTHER" id="PTHR12411">
    <property type="entry name" value="CYSTEINE PROTEASE FAMILY C1-RELATED"/>
    <property type="match status" value="1"/>
</dbReference>
<keyword evidence="2" id="KW-0865">Zymogen</keyword>
<sequence length="1289" mass="143753">MKSRISFLLIICVVFSRRGICTNGQTSDEGSIPNPPLPNDSQQESPVSASTQVPPGNPNSGIQPTSVDSAVPEQADALKHKGETLNGTKSSHESNSNQEKADTVPNVPENVQISVKDAENPTSNEEATRSSDLQNKGNTSSTDLQNASVSPPSDIQVKSALLAERNGVRITGPCNAQFQLFFVPHIYINVETKDDKIQIDPVSSNSNQVVLFEKEPMKLKNKCKVEGTNTNTSSVQKTFKFVAFVHDNILTLKWKVYEKQSTDANTVDVRKYRIPILQRQITSIHVHTAAVAGETVLFESKDYALRDDIPKKCDAIATNCFLSGSMDIEECYQCTLLVKEKDKSDECLKYVKPYIKDRFEEIKLKGEDEDEGEESDEYNLLQSIDNILKEIYKVDENGSSKLITLEEVDKSLKEKIKNYCQFLKEVDTSGSLEVHQLGTETDIFNNIIKLIQKNSDDNYFTLRKKLRNAAACMQNVNEWITNRTGLVLPELTDNLLESTSDSYFNQKGETQNHEKVHDNMYHTGNDGIIDLTHLGKANENATHFADVMYCNEEYCDRWKNKNDCLAKIEVEEQGNCATSWLFASKLHLETIKCMKGYIHVPSSALYVANCSDKEGDEKCHAASNPLEFLNIIDSKQFLPSVYDMPYSYKLVGDVCPKPKCHWTNLWNNIKLLNHENVPNSVGTKGYTAYQSEHFKNNMDEFIKIVKSEIKKKGSVIAYVKVDEMMGYDMNGKAVHGICGGEVPDLTVNIIGYGNYISSEGLKKSYWILRNSWGKYWGDEGNFKVDMHTPDHCQHNFIHTAAVFNLDIPLMKSNTEKESKIHNYYLKRSPEFYHNLYYKNFDGKMDIEVNGESDMEKNPTIFGQSRDNEVSVVATEFGGGVPSAGENSNTGEVSEKKEPSSKDSSHESPPEGSPPKSSADSSPESQPEKVTQNDSQGIQGEQHREENNDVKVDVASPQPLQQQEEGSEPPVVETEKTLKGGSRPNEVTEKAKETEDSEQGRGVVSQLPASEKGTVLPVQGETEQRRLEEQEALKEQDVTGDVTKGDSPPSTQNEELADTQLQEQTESIPVESEGKGTEVEITAPGGTTEEKDNPNPKESENILQSQLPQEKEPVPPEVPSQPQTQRVETEKISEAPEERAELSQKQNTEEDTGSRESQPEPQQEEPATDGPSAAAGAGLSAQVESLAGTAGRKKLMNISSSDITQKKVEVIHILKRIKNTKVKVGLAKYNNYNAVGEDHACLRATSEDPEKQDECIQFCESKWDDCKDKPSPGYCLTLKREKNDCFFCYV</sequence>
<keyword evidence="3" id="KW-0325">Glycoprotein</keyword>
<gene>
    <name evidence="7" type="ORF">PGO_041350</name>
</gene>
<feature type="region of interest" description="Disordered" evidence="4">
    <location>
        <begin position="25"/>
        <end position="70"/>
    </location>
</feature>
<evidence type="ECO:0000256" key="4">
    <source>
        <dbReference type="SAM" id="MobiDB-lite"/>
    </source>
</evidence>
<evidence type="ECO:0000313" key="7">
    <source>
        <dbReference type="EMBL" id="GAW79535.1"/>
    </source>
</evidence>
<feature type="signal peptide" evidence="5">
    <location>
        <begin position="1"/>
        <end position="21"/>
    </location>
</feature>
<dbReference type="InterPro" id="IPR038765">
    <property type="entry name" value="Papain-like_cys_pep_sf"/>
</dbReference>
<feature type="compositionally biased region" description="Basic and acidic residues" evidence="4">
    <location>
        <begin position="940"/>
        <end position="951"/>
    </location>
</feature>
<accession>A0A1Y1JDY2</accession>
<feature type="domain" description="Peptidase C1A papain C-terminal" evidence="6">
    <location>
        <begin position="552"/>
        <end position="803"/>
    </location>
</feature>
<dbReference type="RefSeq" id="XP_028542124.1">
    <property type="nucleotide sequence ID" value="XM_028686323.1"/>
</dbReference>
<name>A0A1Y1JDY2_PLAGO</name>
<dbReference type="Pfam" id="PF00112">
    <property type="entry name" value="Peptidase_C1"/>
    <property type="match status" value="1"/>
</dbReference>
<feature type="compositionally biased region" description="Basic and acidic residues" evidence="4">
    <location>
        <begin position="892"/>
        <end position="908"/>
    </location>
</feature>
<dbReference type="InterPro" id="IPR013128">
    <property type="entry name" value="Peptidase_C1A"/>
</dbReference>
<evidence type="ECO:0000256" key="3">
    <source>
        <dbReference type="ARBA" id="ARBA00023180"/>
    </source>
</evidence>
<feature type="chain" id="PRO_5013050356" evidence="5">
    <location>
        <begin position="22"/>
        <end position="1289"/>
    </location>
</feature>
<dbReference type="InterPro" id="IPR000668">
    <property type="entry name" value="Peptidase_C1A_C"/>
</dbReference>
<comment type="similarity">
    <text evidence="1">Belongs to the peptidase C1 family.</text>
</comment>
<evidence type="ECO:0000259" key="6">
    <source>
        <dbReference type="SMART" id="SM00645"/>
    </source>
</evidence>
<feature type="compositionally biased region" description="Polar residues" evidence="4">
    <location>
        <begin position="85"/>
        <end position="98"/>
    </location>
</feature>
<feature type="compositionally biased region" description="Basic and acidic residues" evidence="4">
    <location>
        <begin position="1087"/>
        <end position="1099"/>
    </location>
</feature>
<dbReference type="SMART" id="SM00645">
    <property type="entry name" value="Pept_C1"/>
    <property type="match status" value="1"/>
</dbReference>
<proteinExistence type="inferred from homology"/>
<evidence type="ECO:0000256" key="2">
    <source>
        <dbReference type="ARBA" id="ARBA00023145"/>
    </source>
</evidence>
<dbReference type="GO" id="GO:0008234">
    <property type="term" value="F:cysteine-type peptidase activity"/>
    <property type="evidence" value="ECO:0007669"/>
    <property type="project" value="InterPro"/>
</dbReference>
<evidence type="ECO:0000313" key="8">
    <source>
        <dbReference type="Proteomes" id="UP000195521"/>
    </source>
</evidence>
<feature type="region of interest" description="Disordered" evidence="4">
    <location>
        <begin position="82"/>
        <end position="152"/>
    </location>
</feature>
<protein>
    <submittedName>
        <fullName evidence="7">Serine-repeat antigen 4b</fullName>
    </submittedName>
</protein>
<dbReference type="CDD" id="cd02619">
    <property type="entry name" value="Peptidase_C1"/>
    <property type="match status" value="1"/>
</dbReference>
<feature type="region of interest" description="Disordered" evidence="4">
    <location>
        <begin position="876"/>
        <end position="1178"/>
    </location>
</feature>
<feature type="compositionally biased region" description="Basic and acidic residues" evidence="4">
    <location>
        <begin position="1126"/>
        <end position="1141"/>
    </location>
</feature>
<dbReference type="OrthoDB" id="190265at2759"/>
<organism evidence="7 8">
    <name type="scientific">Plasmodium gonderi</name>
    <dbReference type="NCBI Taxonomy" id="77519"/>
    <lineage>
        <taxon>Eukaryota</taxon>
        <taxon>Sar</taxon>
        <taxon>Alveolata</taxon>
        <taxon>Apicomplexa</taxon>
        <taxon>Aconoidasida</taxon>
        <taxon>Haemosporida</taxon>
        <taxon>Plasmodiidae</taxon>
        <taxon>Plasmodium</taxon>
        <taxon>Plasmodium (Plasmodium)</taxon>
    </lineage>
</organism>
<dbReference type="Gene3D" id="3.90.70.10">
    <property type="entry name" value="Cysteine proteinases"/>
    <property type="match status" value="1"/>
</dbReference>
<feature type="compositionally biased region" description="Polar residues" evidence="4">
    <location>
        <begin position="1047"/>
        <end position="1066"/>
    </location>
</feature>
<keyword evidence="5" id="KW-0732">Signal</keyword>
<evidence type="ECO:0000256" key="5">
    <source>
        <dbReference type="SAM" id="SignalP"/>
    </source>
</evidence>
<comment type="caution">
    <text evidence="7">The sequence shown here is derived from an EMBL/GenBank/DDBJ whole genome shotgun (WGS) entry which is preliminary data.</text>
</comment>
<feature type="compositionally biased region" description="Basic and acidic residues" evidence="4">
    <location>
        <begin position="1021"/>
        <end position="1036"/>
    </location>
</feature>
<dbReference type="SUPFAM" id="SSF54001">
    <property type="entry name" value="Cysteine proteinases"/>
    <property type="match status" value="1"/>
</dbReference>
<feature type="compositionally biased region" description="Polar residues" evidence="4">
    <location>
        <begin position="918"/>
        <end position="938"/>
    </location>
</feature>
<evidence type="ECO:0000256" key="1">
    <source>
        <dbReference type="ARBA" id="ARBA00008455"/>
    </source>
</evidence>
<feature type="compositionally biased region" description="Polar residues" evidence="4">
    <location>
        <begin position="120"/>
        <end position="152"/>
    </location>
</feature>